<dbReference type="Gene3D" id="2.102.10.10">
    <property type="entry name" value="Rieske [2Fe-2S] iron-sulphur domain"/>
    <property type="match status" value="1"/>
</dbReference>
<accession>A0A9E7NAU6</accession>
<evidence type="ECO:0000313" key="1">
    <source>
        <dbReference type="EMBL" id="UTF53538.1"/>
    </source>
</evidence>
<dbReference type="AlphaFoldDB" id="A0A9E7NAU6"/>
<sequence>MANDDKYPVESDRRRFVKGVVGGSALAGVLTTGAVAVSSATAPTSGGGGFVNYFGAERTAGPAPRGLPQIPIEIDDDGQLLGIWPEPETQVRDDGTEVVEASTELGGVEYTTEWYQYCGVQTFGGIKPDADGEDQVLRYDAGSYDWMSDVENGDPMLTEHFEDYDEWTNDIGEPGQGKPATGTWRSQNVPPEQTVPILVIKTDQLNVEEMNDSTREWVEASCPQDEDGGRYLGYVNKCTHFCCAPGYRTLDDAAAFGAANEIYCNCHNSVYKPFNITEQQFVALPRPAGDDE</sequence>
<dbReference type="InterPro" id="IPR006311">
    <property type="entry name" value="TAT_signal"/>
</dbReference>
<organism evidence="1 2">
    <name type="scientific">Natronosalvus rutilus</name>
    <dbReference type="NCBI Taxonomy" id="2953753"/>
    <lineage>
        <taxon>Archaea</taxon>
        <taxon>Methanobacteriati</taxon>
        <taxon>Methanobacteriota</taxon>
        <taxon>Stenosarchaea group</taxon>
        <taxon>Halobacteria</taxon>
        <taxon>Halobacteriales</taxon>
        <taxon>Natrialbaceae</taxon>
        <taxon>Natronosalvus</taxon>
    </lineage>
</organism>
<protein>
    <recommendedName>
        <fullName evidence="3">Ubiquinol-cytochrome c reductase iron-sulfur subunit</fullName>
    </recommendedName>
</protein>
<reference evidence="1" key="1">
    <citation type="submission" date="2022-06" db="EMBL/GenBank/DDBJ databases">
        <title>Diverse halophilic archaea isolated from saline environments.</title>
        <authorList>
            <person name="Cui H.-L."/>
        </authorList>
    </citation>
    <scope>NUCLEOTIDE SEQUENCE</scope>
    <source>
        <strain evidence="1">WLHS1</strain>
    </source>
</reference>
<keyword evidence="2" id="KW-1185">Reference proteome</keyword>
<dbReference type="GO" id="GO:0051537">
    <property type="term" value="F:2 iron, 2 sulfur cluster binding"/>
    <property type="evidence" value="ECO:0007669"/>
    <property type="project" value="InterPro"/>
</dbReference>
<evidence type="ECO:0000313" key="2">
    <source>
        <dbReference type="Proteomes" id="UP001056855"/>
    </source>
</evidence>
<gene>
    <name evidence="1" type="ORF">NGM29_17495</name>
</gene>
<dbReference type="PROSITE" id="PS51318">
    <property type="entry name" value="TAT"/>
    <property type="match status" value="1"/>
</dbReference>
<proteinExistence type="predicted"/>
<dbReference type="GeneID" id="73291879"/>
<dbReference type="InterPro" id="IPR014349">
    <property type="entry name" value="Rieske_Fe-S_prot"/>
</dbReference>
<dbReference type="EMBL" id="CP100355">
    <property type="protein sequence ID" value="UTF53538.1"/>
    <property type="molecule type" value="Genomic_DNA"/>
</dbReference>
<dbReference type="KEGG" id="sawl:NGM29_17495"/>
<dbReference type="InterPro" id="IPR036922">
    <property type="entry name" value="Rieske_2Fe-2S_sf"/>
</dbReference>
<evidence type="ECO:0008006" key="3">
    <source>
        <dbReference type="Google" id="ProtNLM"/>
    </source>
</evidence>
<name>A0A9E7NAU6_9EURY</name>
<dbReference type="PANTHER" id="PTHR10134">
    <property type="entry name" value="CYTOCHROME B-C1 COMPLEX SUBUNIT RIESKE, MITOCHONDRIAL"/>
    <property type="match status" value="1"/>
</dbReference>
<dbReference type="Proteomes" id="UP001056855">
    <property type="component" value="Chromosome"/>
</dbReference>
<dbReference type="SUPFAM" id="SSF50022">
    <property type="entry name" value="ISP domain"/>
    <property type="match status" value="1"/>
</dbReference>
<dbReference type="RefSeq" id="WP_254158064.1">
    <property type="nucleotide sequence ID" value="NZ_CP100355.1"/>
</dbReference>